<comment type="subunit">
    <text evidence="4">Homodimer. Within each dimer, one monomer is responsible for RNA recognition and catalysis, while the other monomer binds to the replacement base PreQ1.</text>
</comment>
<evidence type="ECO:0000313" key="6">
    <source>
        <dbReference type="EMBL" id="OGG59801.1"/>
    </source>
</evidence>
<evidence type="ECO:0000256" key="4">
    <source>
        <dbReference type="HAMAP-Rule" id="MF_00168"/>
    </source>
</evidence>
<comment type="function">
    <text evidence="4">Catalyzes the base-exchange of a guanine (G) residue with the queuine precursor 7-aminomethyl-7-deazaguanine (PreQ1) at position 34 (anticodon wobble position) in tRNAs with GU(N) anticodons (tRNA-Asp, -Asn, -His and -Tyr). Catalysis occurs through a double-displacement mechanism. The nucleophile active site attacks the C1' of nucleotide 34 to detach the guanine base from the RNA, forming a covalent enzyme-RNA intermediate. The proton acceptor active site deprotonates the incoming PreQ1, allowing a nucleophilic attack on the C1' of the ribose to form the product. After dissociation, two additional enzymatic reactions on the tRNA convert PreQ1 to queuine (Q), resulting in the hypermodified nucleoside queuosine (7-(((4,5-cis-dihydroxy-2-cyclopenten-1-yl)amino)methyl)-7-deazaguanosine).</text>
</comment>
<gene>
    <name evidence="4" type="primary">tgt</name>
    <name evidence="6" type="ORF">A2765_04410</name>
</gene>
<organism evidence="6 7">
    <name type="scientific">Candidatus Kaiserbacteria bacterium RIFCSPHIGHO2_01_FULL_56_24</name>
    <dbReference type="NCBI Taxonomy" id="1798487"/>
    <lineage>
        <taxon>Bacteria</taxon>
        <taxon>Candidatus Kaiseribacteriota</taxon>
    </lineage>
</organism>
<name>A0A1F6DEI1_9BACT</name>
<comment type="catalytic activity">
    <reaction evidence="4">
        <text>7-aminomethyl-7-carbaguanine + guanosine(34) in tRNA = 7-aminomethyl-7-carbaguanosine(34) in tRNA + guanine</text>
        <dbReference type="Rhea" id="RHEA:24104"/>
        <dbReference type="Rhea" id="RHEA-COMP:10341"/>
        <dbReference type="Rhea" id="RHEA-COMP:10342"/>
        <dbReference type="ChEBI" id="CHEBI:16235"/>
        <dbReference type="ChEBI" id="CHEBI:58703"/>
        <dbReference type="ChEBI" id="CHEBI:74269"/>
        <dbReference type="ChEBI" id="CHEBI:82833"/>
        <dbReference type="EC" id="2.4.2.29"/>
    </reaction>
</comment>
<feature type="binding site" evidence="4">
    <location>
        <position position="338"/>
    </location>
    <ligand>
        <name>Zn(2+)</name>
        <dbReference type="ChEBI" id="CHEBI:29105"/>
    </ligand>
</feature>
<keyword evidence="4" id="KW-0671">Queuosine biosynthesis</keyword>
<keyword evidence="3 4" id="KW-0819">tRNA processing</keyword>
<evidence type="ECO:0000256" key="3">
    <source>
        <dbReference type="ARBA" id="ARBA00022694"/>
    </source>
</evidence>
<dbReference type="GO" id="GO:0046872">
    <property type="term" value="F:metal ion binding"/>
    <property type="evidence" value="ECO:0007669"/>
    <property type="project" value="UniProtKB-KW"/>
</dbReference>
<dbReference type="UniPathway" id="UPA00392"/>
<keyword evidence="4" id="KW-0479">Metal-binding</keyword>
<feature type="active site" description="Nucleophile" evidence="4">
    <location>
        <position position="295"/>
    </location>
</feature>
<feature type="binding site" evidence="4">
    <location>
        <position position="333"/>
    </location>
    <ligand>
        <name>Zn(2+)</name>
        <dbReference type="ChEBI" id="CHEBI:29105"/>
    </ligand>
</feature>
<dbReference type="AlphaFoldDB" id="A0A1F6DEI1"/>
<dbReference type="InterPro" id="IPR050076">
    <property type="entry name" value="ArchSynthase1/Queuine_TRR"/>
</dbReference>
<feature type="region of interest" description="RNA binding" evidence="4">
    <location>
        <begin position="276"/>
        <end position="282"/>
    </location>
</feature>
<dbReference type="Gene3D" id="3.20.20.105">
    <property type="entry name" value="Queuine tRNA-ribosyltransferase-like"/>
    <property type="match status" value="1"/>
</dbReference>
<dbReference type="EMBL" id="MFLA01000016">
    <property type="protein sequence ID" value="OGG59801.1"/>
    <property type="molecule type" value="Genomic_DNA"/>
</dbReference>
<feature type="domain" description="tRNA-guanine(15) transglycosylase-like" evidence="5">
    <location>
        <begin position="18"/>
        <end position="385"/>
    </location>
</feature>
<dbReference type="InterPro" id="IPR002616">
    <property type="entry name" value="tRNA_ribo_trans-like"/>
</dbReference>
<dbReference type="NCBIfam" id="TIGR00430">
    <property type="entry name" value="Q_tRNA_tgt"/>
    <property type="match status" value="1"/>
</dbReference>
<feature type="binding site" evidence="4">
    <location>
        <position position="175"/>
    </location>
    <ligand>
        <name>substrate</name>
    </ligand>
</feature>
<feature type="binding site" evidence="4">
    <location>
        <position position="364"/>
    </location>
    <ligand>
        <name>Zn(2+)</name>
        <dbReference type="ChEBI" id="CHEBI:29105"/>
    </ligand>
</feature>
<dbReference type="Pfam" id="PF01702">
    <property type="entry name" value="TGT"/>
    <property type="match status" value="1"/>
</dbReference>
<reference evidence="6 7" key="1">
    <citation type="journal article" date="2016" name="Nat. Commun.">
        <title>Thousands of microbial genomes shed light on interconnected biogeochemical processes in an aquifer system.</title>
        <authorList>
            <person name="Anantharaman K."/>
            <person name="Brown C.T."/>
            <person name="Hug L.A."/>
            <person name="Sharon I."/>
            <person name="Castelle C.J."/>
            <person name="Probst A.J."/>
            <person name="Thomas B.C."/>
            <person name="Singh A."/>
            <person name="Wilkins M.J."/>
            <person name="Karaoz U."/>
            <person name="Brodie E.L."/>
            <person name="Williams K.H."/>
            <person name="Hubbard S.S."/>
            <person name="Banfield J.F."/>
        </authorList>
    </citation>
    <scope>NUCLEOTIDE SEQUENCE [LARGE SCALE GENOMIC DNA]</scope>
</reference>
<dbReference type="GO" id="GO:0008616">
    <property type="term" value="P:tRNA queuosine(34) biosynthetic process"/>
    <property type="evidence" value="ECO:0007669"/>
    <property type="project" value="UniProtKB-UniRule"/>
</dbReference>
<evidence type="ECO:0000256" key="1">
    <source>
        <dbReference type="ARBA" id="ARBA00022676"/>
    </source>
</evidence>
<comment type="caution">
    <text evidence="6">The sequence shown here is derived from an EMBL/GenBank/DDBJ whole genome shotgun (WGS) entry which is preliminary data.</text>
</comment>
<dbReference type="PANTHER" id="PTHR46499:SF1">
    <property type="entry name" value="QUEUINE TRNA-RIBOSYLTRANSFERASE"/>
    <property type="match status" value="1"/>
</dbReference>
<accession>A0A1F6DEI1</accession>
<dbReference type="NCBIfam" id="TIGR00449">
    <property type="entry name" value="tgt_general"/>
    <property type="match status" value="1"/>
</dbReference>
<feature type="binding site" evidence="4">
    <location>
        <position position="218"/>
    </location>
    <ligand>
        <name>substrate</name>
    </ligand>
</feature>
<dbReference type="SUPFAM" id="SSF51713">
    <property type="entry name" value="tRNA-guanine transglycosylase"/>
    <property type="match status" value="1"/>
</dbReference>
<comment type="caution">
    <text evidence="4">Lacks conserved residue(s) required for the propagation of feature annotation.</text>
</comment>
<evidence type="ECO:0000313" key="7">
    <source>
        <dbReference type="Proteomes" id="UP000176377"/>
    </source>
</evidence>
<comment type="pathway">
    <text evidence="4">tRNA modification; tRNA-queuosine biosynthesis.</text>
</comment>
<comment type="cofactor">
    <cofactor evidence="4">
        <name>Zn(2+)</name>
        <dbReference type="ChEBI" id="CHEBI:29105"/>
    </cofactor>
    <text evidence="4">Binds 1 zinc ion per subunit.</text>
</comment>
<feature type="active site" description="Proton acceptor" evidence="4">
    <location>
        <position position="96"/>
    </location>
</feature>
<proteinExistence type="inferred from homology"/>
<protein>
    <recommendedName>
        <fullName evidence="4">Queuine tRNA-ribosyltransferase</fullName>
        <ecNumber evidence="4">2.4.2.29</ecNumber>
    </recommendedName>
    <alternativeName>
        <fullName evidence="4">Guanine insertion enzyme</fullName>
    </alternativeName>
    <alternativeName>
        <fullName evidence="4">tRNA-guanine transglycosylase</fullName>
    </alternativeName>
</protein>
<keyword evidence="1 4" id="KW-0328">Glycosyltransferase</keyword>
<evidence type="ECO:0000259" key="5">
    <source>
        <dbReference type="Pfam" id="PF01702"/>
    </source>
</evidence>
<sequence length="385" mass="43010">MLREMFKFEILKQSKKSRARLGVISTPHGEIETPSFIPVATRATIRTLDSNEVAEAGSQALIANTYHLHLAPGEDIVKKAGGIHGYMQWKKPLMTDSGGFQVFSLGFGRDHGIGKILKDEKERSITEGAQPVAVKITEEGVHFRSPIDGKQHFLSPKVSTYIQEKLGADIIFAFDECPSPLANEEYMRISLEKTHRWAAESLKSRTNQKKQAMYGIVQGGAFKDLRIESAKIIGAMEGFEGFGFGGEFGYNKAQTKKGISEVSDVLPYEKPRHVLGIGHPEDFPIIASAGGDTFDCIAPTHYARRGIIFTSKGRLDLRKPRFLKELKPLDPKCACEICKTYTRSYISHLIRGKELSGLKLATYHNLYFFNELAARMRKRIKNGDL</sequence>
<feature type="binding site" evidence="4">
    <location>
        <position position="246"/>
    </location>
    <ligand>
        <name>substrate</name>
    </ligand>
</feature>
<keyword evidence="4" id="KW-0862">Zinc</keyword>
<dbReference type="InterPro" id="IPR004803">
    <property type="entry name" value="TGT"/>
</dbReference>
<feature type="binding site" evidence="4">
    <location>
        <position position="335"/>
    </location>
    <ligand>
        <name>Zn(2+)</name>
        <dbReference type="ChEBI" id="CHEBI:29105"/>
    </ligand>
</feature>
<dbReference type="PANTHER" id="PTHR46499">
    <property type="entry name" value="QUEUINE TRNA-RIBOSYLTRANSFERASE"/>
    <property type="match status" value="1"/>
</dbReference>
<keyword evidence="2 4" id="KW-0808">Transferase</keyword>
<dbReference type="GO" id="GO:0008479">
    <property type="term" value="F:tRNA-guanosine(34) queuine transglycosylase activity"/>
    <property type="evidence" value="ECO:0007669"/>
    <property type="project" value="UniProtKB-UniRule"/>
</dbReference>
<dbReference type="HAMAP" id="MF_00168">
    <property type="entry name" value="Q_tRNA_Tgt"/>
    <property type="match status" value="1"/>
</dbReference>
<dbReference type="GO" id="GO:0005829">
    <property type="term" value="C:cytosol"/>
    <property type="evidence" value="ECO:0007669"/>
    <property type="project" value="TreeGrafter"/>
</dbReference>
<dbReference type="EC" id="2.4.2.29" evidence="4"/>
<evidence type="ECO:0000256" key="2">
    <source>
        <dbReference type="ARBA" id="ARBA00022679"/>
    </source>
</evidence>
<dbReference type="InterPro" id="IPR036511">
    <property type="entry name" value="TGT-like_sf"/>
</dbReference>
<comment type="similarity">
    <text evidence="4">Belongs to the queuine tRNA-ribosyltransferase family.</text>
</comment>
<dbReference type="Proteomes" id="UP000176377">
    <property type="component" value="Unassembled WGS sequence"/>
</dbReference>
<feature type="binding site" evidence="4">
    <location>
        <begin position="96"/>
        <end position="100"/>
    </location>
    <ligand>
        <name>substrate</name>
    </ligand>
</feature>